<dbReference type="Proteomes" id="UP001596364">
    <property type="component" value="Unassembled WGS sequence"/>
</dbReference>
<feature type="transmembrane region" description="Helical" evidence="1">
    <location>
        <begin position="134"/>
        <end position="154"/>
    </location>
</feature>
<comment type="caution">
    <text evidence="2">The sequence shown here is derived from an EMBL/GenBank/DDBJ whole genome shotgun (WGS) entry which is preliminary data.</text>
</comment>
<evidence type="ECO:0000256" key="1">
    <source>
        <dbReference type="SAM" id="Phobius"/>
    </source>
</evidence>
<keyword evidence="1" id="KW-0812">Transmembrane</keyword>
<proteinExistence type="predicted"/>
<dbReference type="EMBL" id="JBHSUS010000001">
    <property type="protein sequence ID" value="MFC6439496.1"/>
    <property type="molecule type" value="Genomic_DNA"/>
</dbReference>
<keyword evidence="1" id="KW-0472">Membrane</keyword>
<dbReference type="InterPro" id="IPR046730">
    <property type="entry name" value="DUF6622"/>
</dbReference>
<organism evidence="2 3">
    <name type="scientific">Pseudobowmanella zhangzhouensis</name>
    <dbReference type="NCBI Taxonomy" id="1537679"/>
    <lineage>
        <taxon>Bacteria</taxon>
        <taxon>Pseudomonadati</taxon>
        <taxon>Pseudomonadota</taxon>
        <taxon>Gammaproteobacteria</taxon>
        <taxon>Alteromonadales</taxon>
        <taxon>Alteromonadaceae</taxon>
    </lineage>
</organism>
<evidence type="ECO:0000313" key="3">
    <source>
        <dbReference type="Proteomes" id="UP001596364"/>
    </source>
</evidence>
<dbReference type="RefSeq" id="WP_131257219.1">
    <property type="nucleotide sequence ID" value="NZ_JBHSUS010000001.1"/>
</dbReference>
<feature type="transmembrane region" description="Helical" evidence="1">
    <location>
        <begin position="6"/>
        <end position="25"/>
    </location>
</feature>
<feature type="transmembrane region" description="Helical" evidence="1">
    <location>
        <begin position="37"/>
        <end position="58"/>
    </location>
</feature>
<sequence>MIVEILLHTPIWVYGLFIGLTLLGWQQSRSRLVKQPVLFILPAGMLLLSFFGVTSSFGYSFAVMLYWVFGASVCTLSGLKLFPSSSAKYQQATGSFHVPGSWWPSVFIMAIFFTKYAVGVVSSIHPEVFNNLNLVLGLAGLYGVLTGTFFTRAIRVLKVKYRSEESMAIDH</sequence>
<gene>
    <name evidence="2" type="ORF">ACFP85_04950</name>
</gene>
<feature type="transmembrane region" description="Helical" evidence="1">
    <location>
        <begin position="64"/>
        <end position="82"/>
    </location>
</feature>
<keyword evidence="1" id="KW-1133">Transmembrane helix</keyword>
<keyword evidence="3" id="KW-1185">Reference proteome</keyword>
<feature type="transmembrane region" description="Helical" evidence="1">
    <location>
        <begin position="102"/>
        <end position="122"/>
    </location>
</feature>
<name>A0ABW1XIX0_9ALTE</name>
<dbReference type="Pfam" id="PF20327">
    <property type="entry name" value="DUF6622"/>
    <property type="match status" value="1"/>
</dbReference>
<accession>A0ABW1XIX0</accession>
<evidence type="ECO:0000313" key="2">
    <source>
        <dbReference type="EMBL" id="MFC6439496.1"/>
    </source>
</evidence>
<protein>
    <submittedName>
        <fullName evidence="2">DUF6622 family protein</fullName>
    </submittedName>
</protein>
<reference evidence="3" key="1">
    <citation type="journal article" date="2019" name="Int. J. Syst. Evol. Microbiol.">
        <title>The Global Catalogue of Microorganisms (GCM) 10K type strain sequencing project: providing services to taxonomists for standard genome sequencing and annotation.</title>
        <authorList>
            <consortium name="The Broad Institute Genomics Platform"/>
            <consortium name="The Broad Institute Genome Sequencing Center for Infectious Disease"/>
            <person name="Wu L."/>
            <person name="Ma J."/>
        </authorList>
    </citation>
    <scope>NUCLEOTIDE SEQUENCE [LARGE SCALE GENOMIC DNA]</scope>
    <source>
        <strain evidence="3">CGMCC 1.16031</strain>
    </source>
</reference>